<dbReference type="Proteomes" id="UP000019151">
    <property type="component" value="Plasmid 2"/>
</dbReference>
<dbReference type="EMBL" id="CP007130">
    <property type="protein sequence ID" value="AHG93709.1"/>
    <property type="molecule type" value="Genomic_DNA"/>
</dbReference>
<dbReference type="eggNOG" id="ENOG5033I8R">
    <property type="taxonomic scope" value="Bacteria"/>
</dbReference>
<dbReference type="OrthoDB" id="2973379at2"/>
<organism evidence="1 2">
    <name type="scientific">Gemmatirosa kalamazoonensis</name>
    <dbReference type="NCBI Taxonomy" id="861299"/>
    <lineage>
        <taxon>Bacteria</taxon>
        <taxon>Pseudomonadati</taxon>
        <taxon>Gemmatimonadota</taxon>
        <taxon>Gemmatimonadia</taxon>
        <taxon>Gemmatimonadales</taxon>
        <taxon>Gemmatimonadaceae</taxon>
        <taxon>Gemmatirosa</taxon>
    </lineage>
</organism>
<dbReference type="KEGG" id="gba:J421_6174"/>
<name>W0RRW7_9BACT</name>
<keyword evidence="1" id="KW-0614">Plasmid</keyword>
<keyword evidence="2" id="KW-1185">Reference proteome</keyword>
<accession>W0RRW7</accession>
<dbReference type="RefSeq" id="WP_025415003.1">
    <property type="nucleotide sequence ID" value="NZ_CP007130.1"/>
</dbReference>
<dbReference type="HOGENOM" id="CLU_2897756_0_0_0"/>
<dbReference type="AlphaFoldDB" id="W0RRW7"/>
<sequence length="62" mass="6677">MAGPYDEYKDTPLWRSLAAAVVELEASREIAVATASDYVVGYLCQTLVAAQLAAPRALTYDP</sequence>
<reference evidence="1 2" key="1">
    <citation type="journal article" date="2014" name="Genome Announc.">
        <title>Genome Sequence and Methylome of Soil Bacterium Gemmatirosa kalamazoonensis KBS708T, a Member of the Rarely Cultivated Gemmatimonadetes Phylum.</title>
        <authorList>
            <person name="Debruyn J.M."/>
            <person name="Radosevich M."/>
            <person name="Wommack K.E."/>
            <person name="Polson S.W."/>
            <person name="Hauser L.J."/>
            <person name="Fawaz M.N."/>
            <person name="Korlach J."/>
            <person name="Tsai Y.C."/>
        </authorList>
    </citation>
    <scope>NUCLEOTIDE SEQUENCE [LARGE SCALE GENOMIC DNA]</scope>
    <source>
        <strain evidence="1 2">KBS708</strain>
        <plasmid evidence="2">Plasmid 2</plasmid>
    </source>
</reference>
<evidence type="ECO:0000313" key="2">
    <source>
        <dbReference type="Proteomes" id="UP000019151"/>
    </source>
</evidence>
<gene>
    <name evidence="1" type="ORF">J421_6174</name>
</gene>
<proteinExistence type="predicted"/>
<dbReference type="InParanoid" id="W0RRW7"/>
<geneLocation type="plasmid" evidence="1 2">
    <name>2</name>
</geneLocation>
<protein>
    <submittedName>
        <fullName evidence="1">Uncharacterized protein</fullName>
    </submittedName>
</protein>
<evidence type="ECO:0000313" key="1">
    <source>
        <dbReference type="EMBL" id="AHG93709.1"/>
    </source>
</evidence>